<dbReference type="RefSeq" id="WP_379721219.1">
    <property type="nucleotide sequence ID" value="NZ_JBHSMS010000036.1"/>
</dbReference>
<dbReference type="InterPro" id="IPR052354">
    <property type="entry name" value="Cell_Wall_Dynamics_Protein"/>
</dbReference>
<dbReference type="PANTHER" id="PTHR34408:SF1">
    <property type="entry name" value="GLYCOSYL HYDROLASE FAMILY 19 DOMAIN-CONTAINING PROTEIN HI_1415"/>
    <property type="match status" value="1"/>
</dbReference>
<evidence type="ECO:0000256" key="1">
    <source>
        <dbReference type="SAM" id="MobiDB-lite"/>
    </source>
</evidence>
<dbReference type="InterPro" id="IPR023346">
    <property type="entry name" value="Lysozyme-like_dom_sf"/>
</dbReference>
<evidence type="ECO:0000313" key="2">
    <source>
        <dbReference type="EMBL" id="MFC5511837.1"/>
    </source>
</evidence>
<dbReference type="SUPFAM" id="SSF53955">
    <property type="entry name" value="Lysozyme-like"/>
    <property type="match status" value="1"/>
</dbReference>
<feature type="region of interest" description="Disordered" evidence="1">
    <location>
        <begin position="1"/>
        <end position="24"/>
    </location>
</feature>
<proteinExistence type="predicted"/>
<keyword evidence="3" id="KW-1185">Reference proteome</keyword>
<dbReference type="Proteomes" id="UP001596031">
    <property type="component" value="Unassembled WGS sequence"/>
</dbReference>
<organism evidence="2 3">
    <name type="scientific">Massilia jejuensis</name>
    <dbReference type="NCBI Taxonomy" id="648894"/>
    <lineage>
        <taxon>Bacteria</taxon>
        <taxon>Pseudomonadati</taxon>
        <taxon>Pseudomonadota</taxon>
        <taxon>Betaproteobacteria</taxon>
        <taxon>Burkholderiales</taxon>
        <taxon>Oxalobacteraceae</taxon>
        <taxon>Telluria group</taxon>
        <taxon>Massilia</taxon>
    </lineage>
</organism>
<protein>
    <submittedName>
        <fullName evidence="2">Glycoside hydrolase family 19 protein</fullName>
    </submittedName>
</protein>
<keyword evidence="2" id="KW-0378">Hydrolase</keyword>
<dbReference type="PANTHER" id="PTHR34408">
    <property type="entry name" value="FAMILY PROTEIN, PUTATIVE-RELATED"/>
    <property type="match status" value="1"/>
</dbReference>
<evidence type="ECO:0000313" key="3">
    <source>
        <dbReference type="Proteomes" id="UP001596031"/>
    </source>
</evidence>
<dbReference type="GO" id="GO:0016787">
    <property type="term" value="F:hydrolase activity"/>
    <property type="evidence" value="ECO:0007669"/>
    <property type="project" value="UniProtKB-KW"/>
</dbReference>
<reference evidence="3" key="1">
    <citation type="journal article" date="2019" name="Int. J. Syst. Evol. Microbiol.">
        <title>The Global Catalogue of Microorganisms (GCM) 10K type strain sequencing project: providing services to taxonomists for standard genome sequencing and annotation.</title>
        <authorList>
            <consortium name="The Broad Institute Genomics Platform"/>
            <consortium name="The Broad Institute Genome Sequencing Center for Infectious Disease"/>
            <person name="Wu L."/>
            <person name="Ma J."/>
        </authorList>
    </citation>
    <scope>NUCLEOTIDE SEQUENCE [LARGE SCALE GENOMIC DNA]</scope>
    <source>
        <strain evidence="3">CCUG 38813</strain>
    </source>
</reference>
<comment type="caution">
    <text evidence="2">The sequence shown here is derived from an EMBL/GenBank/DDBJ whole genome shotgun (WGS) entry which is preliminary data.</text>
</comment>
<sequence>MARLRRSPPGAPRSRVARSQQPLPQTGPAVVTVALLRAADPSNADAYYAAIAETLNDYARRYEVDTALRLAHFLAQIGHESGFRAAEENGHYSAPRMREIFGCRGGRRHYDRLADDCRLGPDGQPARLRPKLWLEADSYAGNPERLLAYVYANRLGNGDEASGDGYRYRGRGLIQLTGKTNYAAFTQAHNARTPQDPRDFVAEPDLLMTELKYAIESAFYYWDARTVNALADLDDLEQVTRAVNGALNGLEDRGARLASIKKALGI</sequence>
<dbReference type="EMBL" id="JBHSMS010000036">
    <property type="protein sequence ID" value="MFC5511837.1"/>
    <property type="molecule type" value="Genomic_DNA"/>
</dbReference>
<name>A0ABW0PJN3_9BURK</name>
<dbReference type="Gene3D" id="1.10.530.10">
    <property type="match status" value="1"/>
</dbReference>
<accession>A0ABW0PJN3</accession>
<gene>
    <name evidence="2" type="ORF">ACFPOU_11965</name>
</gene>